<comment type="subcellular location">
    <subcellularLocation>
        <location evidence="1">Cell projection</location>
        <location evidence="1">Cilium</location>
    </subcellularLocation>
</comment>
<keyword evidence="6" id="KW-0966">Cell projection</keyword>
<proteinExistence type="inferred from homology"/>
<dbReference type="PANTHER" id="PTHR14781:SF0">
    <property type="entry name" value="INTRAFLAGELLAR TRANSPORT PROTEIN 56"/>
    <property type="match status" value="1"/>
</dbReference>
<dbReference type="InterPro" id="IPR019734">
    <property type="entry name" value="TPR_rpt"/>
</dbReference>
<feature type="region of interest" description="Disordered" evidence="7">
    <location>
        <begin position="1"/>
        <end position="22"/>
    </location>
</feature>
<comment type="similarity">
    <text evidence="2">Belongs to the IFT56 family.</text>
</comment>
<evidence type="ECO:0000256" key="2">
    <source>
        <dbReference type="ARBA" id="ARBA00007834"/>
    </source>
</evidence>
<dbReference type="Pfam" id="PF12895">
    <property type="entry name" value="ANAPC3"/>
    <property type="match status" value="1"/>
</dbReference>
<evidence type="ECO:0000313" key="9">
    <source>
        <dbReference type="RefSeq" id="XP_065658983.1"/>
    </source>
</evidence>
<dbReference type="RefSeq" id="XP_065658983.1">
    <property type="nucleotide sequence ID" value="XM_065802911.1"/>
</dbReference>
<feature type="compositionally biased region" description="Polar residues" evidence="7">
    <location>
        <begin position="1"/>
        <end position="14"/>
    </location>
</feature>
<organism evidence="8 9">
    <name type="scientific">Hydra vulgaris</name>
    <name type="common">Hydra</name>
    <name type="synonym">Hydra attenuata</name>
    <dbReference type="NCBI Taxonomy" id="6087"/>
    <lineage>
        <taxon>Eukaryota</taxon>
        <taxon>Metazoa</taxon>
        <taxon>Cnidaria</taxon>
        <taxon>Hydrozoa</taxon>
        <taxon>Hydroidolina</taxon>
        <taxon>Anthoathecata</taxon>
        <taxon>Aplanulata</taxon>
        <taxon>Hydridae</taxon>
        <taxon>Hydra</taxon>
    </lineage>
</organism>
<dbReference type="SMART" id="SM00028">
    <property type="entry name" value="TPR"/>
    <property type="match status" value="4"/>
</dbReference>
<dbReference type="Gene3D" id="1.25.40.10">
    <property type="entry name" value="Tetratricopeptide repeat domain"/>
    <property type="match status" value="3"/>
</dbReference>
<keyword evidence="8" id="KW-1185">Reference proteome</keyword>
<keyword evidence="5" id="KW-0802">TPR repeat</keyword>
<evidence type="ECO:0000256" key="6">
    <source>
        <dbReference type="ARBA" id="ARBA00023273"/>
    </source>
</evidence>
<dbReference type="SUPFAM" id="SSF48452">
    <property type="entry name" value="TPR-like"/>
    <property type="match status" value="3"/>
</dbReference>
<keyword evidence="4" id="KW-0677">Repeat</keyword>
<evidence type="ECO:0000256" key="7">
    <source>
        <dbReference type="SAM" id="MobiDB-lite"/>
    </source>
</evidence>
<dbReference type="GeneID" id="100200593"/>
<dbReference type="PANTHER" id="PTHR14781">
    <property type="entry name" value="INTRAFLAGELLAR TRANSPORT PROTEIN 56"/>
    <property type="match status" value="1"/>
</dbReference>
<evidence type="ECO:0000256" key="4">
    <source>
        <dbReference type="ARBA" id="ARBA00022737"/>
    </source>
</evidence>
<accession>A0ABM4CBE3</accession>
<gene>
    <name evidence="9" type="primary">LOC100200593</name>
</gene>
<dbReference type="InterPro" id="IPR011990">
    <property type="entry name" value="TPR-like_helical_dom_sf"/>
</dbReference>
<evidence type="ECO:0000256" key="5">
    <source>
        <dbReference type="ARBA" id="ARBA00022803"/>
    </source>
</evidence>
<evidence type="ECO:0000256" key="3">
    <source>
        <dbReference type="ARBA" id="ARBA00019387"/>
    </source>
</evidence>
<name>A0ABM4CBE3_HYDVU</name>
<protein>
    <recommendedName>
        <fullName evidence="3">Intraflagellar transport protein 56</fullName>
    </recommendedName>
</protein>
<dbReference type="InterPro" id="IPR030511">
    <property type="entry name" value="TTC26"/>
</dbReference>
<reference evidence="9" key="1">
    <citation type="submission" date="2025-08" db="UniProtKB">
        <authorList>
            <consortium name="RefSeq"/>
        </authorList>
    </citation>
    <scope>IDENTIFICATION</scope>
</reference>
<dbReference type="Proteomes" id="UP001652625">
    <property type="component" value="Chromosome 08"/>
</dbReference>
<sequence>MMLQRQKPSISVVDNAQKETKNKRKLPKLEDFLEKRDYTGAVTLLEFTRQAGKESDEIGLWIAYSLFHSGEYERAMKEYQAILKKKNNQPDVMCNLACCYFMLGMYKEAQQALSNIKKTDLSNRLAFHLSHKFNDESNLMSHHSQLQDVIEDQLSLASIHYLRSHFQEAIDIYKRILLDNREYYALNVYVALCYYKLDYFDVSQEVLSVYLQHYPDSAIAINLKACNHFKLYNGKAAEADLKSLQEITSPSFTYAKDIIKHNMVVFKNGEGALQVLPALLDALPEARLNLVIYYLKQDDITEAYNLVKDVEPTSPNEYILKGVVNAILGQHQSSREHLKVAQQYFQLVGGSASECDTIHGRQCMASCFFLLKQFEDVLIYFNSIKSYFYNDDSFNFNYAQAKAAVGNYKEAEEIMLLIQNEKMKNDYVYISWLARIYVMNRKARLAWELYLKMETSSESFSLLQLIANDCYKTGQFYYAAKSFDVLERLDPNPEYWEGKRGACVGIFQMIIAGREPRETLRDVLQLLRNTSNPQVEYILRTMKKWAKENRILVN</sequence>
<evidence type="ECO:0000313" key="8">
    <source>
        <dbReference type="Proteomes" id="UP001652625"/>
    </source>
</evidence>
<evidence type="ECO:0000256" key="1">
    <source>
        <dbReference type="ARBA" id="ARBA00004138"/>
    </source>
</evidence>